<gene>
    <name evidence="2" type="ORF">PAPOLLO_LOCUS11331</name>
</gene>
<proteinExistence type="predicted"/>
<dbReference type="AlphaFoldDB" id="A0A8S3WWF7"/>
<feature type="domain" description="Reverse transcriptase" evidence="1">
    <location>
        <begin position="1"/>
        <end position="85"/>
    </location>
</feature>
<dbReference type="PANTHER" id="PTHR47027">
    <property type="entry name" value="REVERSE TRANSCRIPTASE DOMAIN-CONTAINING PROTEIN"/>
    <property type="match status" value="1"/>
</dbReference>
<comment type="caution">
    <text evidence="2">The sequence shown here is derived from an EMBL/GenBank/DDBJ whole genome shotgun (WGS) entry which is preliminary data.</text>
</comment>
<dbReference type="PANTHER" id="PTHR47027:SF20">
    <property type="entry name" value="REVERSE TRANSCRIPTASE-LIKE PROTEIN WITH RNA-DIRECTED DNA POLYMERASE DOMAIN"/>
    <property type="match status" value="1"/>
</dbReference>
<protein>
    <submittedName>
        <fullName evidence="2">(apollo) hypothetical protein</fullName>
    </submittedName>
</protein>
<name>A0A8S3WWF7_PARAO</name>
<evidence type="ECO:0000313" key="3">
    <source>
        <dbReference type="Proteomes" id="UP000691718"/>
    </source>
</evidence>
<dbReference type="PROSITE" id="PS50878">
    <property type="entry name" value="RT_POL"/>
    <property type="match status" value="1"/>
</dbReference>
<evidence type="ECO:0000313" key="2">
    <source>
        <dbReference type="EMBL" id="CAG4986799.1"/>
    </source>
</evidence>
<keyword evidence="3" id="KW-1185">Reference proteome</keyword>
<sequence>MIFLETLDQIDVGITVKGQIINNIRYDDDTVLIASTMEELQILTDKIQSDSSAYGFSINTRKTKYMTVCKTPPANPSLLCIGQPLQKVSKYLLANLVCWVDDT</sequence>
<dbReference type="InterPro" id="IPR000477">
    <property type="entry name" value="RT_dom"/>
</dbReference>
<dbReference type="EMBL" id="CAJQZP010000820">
    <property type="protein sequence ID" value="CAG4986799.1"/>
    <property type="molecule type" value="Genomic_DNA"/>
</dbReference>
<dbReference type="Proteomes" id="UP000691718">
    <property type="component" value="Unassembled WGS sequence"/>
</dbReference>
<evidence type="ECO:0000259" key="1">
    <source>
        <dbReference type="PROSITE" id="PS50878"/>
    </source>
</evidence>
<organism evidence="2 3">
    <name type="scientific">Parnassius apollo</name>
    <name type="common">Apollo butterfly</name>
    <name type="synonym">Papilio apollo</name>
    <dbReference type="NCBI Taxonomy" id="110799"/>
    <lineage>
        <taxon>Eukaryota</taxon>
        <taxon>Metazoa</taxon>
        <taxon>Ecdysozoa</taxon>
        <taxon>Arthropoda</taxon>
        <taxon>Hexapoda</taxon>
        <taxon>Insecta</taxon>
        <taxon>Pterygota</taxon>
        <taxon>Neoptera</taxon>
        <taxon>Endopterygota</taxon>
        <taxon>Lepidoptera</taxon>
        <taxon>Glossata</taxon>
        <taxon>Ditrysia</taxon>
        <taxon>Papilionoidea</taxon>
        <taxon>Papilionidae</taxon>
        <taxon>Parnassiinae</taxon>
        <taxon>Parnassini</taxon>
        <taxon>Parnassius</taxon>
        <taxon>Parnassius</taxon>
    </lineage>
</organism>
<accession>A0A8S3WWF7</accession>
<dbReference type="OrthoDB" id="425681at2759"/>
<reference evidence="2" key="1">
    <citation type="submission" date="2021-04" db="EMBL/GenBank/DDBJ databases">
        <authorList>
            <person name="Tunstrom K."/>
        </authorList>
    </citation>
    <scope>NUCLEOTIDE SEQUENCE</scope>
</reference>